<evidence type="ECO:0000313" key="2">
    <source>
        <dbReference type="EMBL" id="GMH63870.1"/>
    </source>
</evidence>
<dbReference type="EMBL" id="BRXY01000089">
    <property type="protein sequence ID" value="GMH63870.1"/>
    <property type="molecule type" value="Genomic_DNA"/>
</dbReference>
<keyword evidence="3" id="KW-1185">Reference proteome</keyword>
<dbReference type="AlphaFoldDB" id="A0A9W7A5T6"/>
<dbReference type="Proteomes" id="UP001165085">
    <property type="component" value="Unassembled WGS sequence"/>
</dbReference>
<name>A0A9W7A5T6_9STRA</name>
<evidence type="ECO:0000313" key="3">
    <source>
        <dbReference type="Proteomes" id="UP001165085"/>
    </source>
</evidence>
<organism evidence="2 3">
    <name type="scientific">Triparma strigata</name>
    <dbReference type="NCBI Taxonomy" id="1606541"/>
    <lineage>
        <taxon>Eukaryota</taxon>
        <taxon>Sar</taxon>
        <taxon>Stramenopiles</taxon>
        <taxon>Ochrophyta</taxon>
        <taxon>Bolidophyceae</taxon>
        <taxon>Parmales</taxon>
        <taxon>Triparmaceae</taxon>
        <taxon>Triparma</taxon>
    </lineage>
</organism>
<feature type="region of interest" description="Disordered" evidence="1">
    <location>
        <begin position="64"/>
        <end position="93"/>
    </location>
</feature>
<gene>
    <name evidence="2" type="ORF">TrST_g9267</name>
</gene>
<accession>A0A9W7A5T6</accession>
<comment type="caution">
    <text evidence="2">The sequence shown here is derived from an EMBL/GenBank/DDBJ whole genome shotgun (WGS) entry which is preliminary data.</text>
</comment>
<proteinExistence type="predicted"/>
<sequence>MSKQKHRRTELTAQDFQFLRHSSHVAEMHEDHGFDDDNFYHEVECFDNDMDLFSNSEYPDDDASVASFASTSDGSLPPTPDGGAAKPPKAPELKKDAAASISGLNLRVKAKKFLSKNSRAVSGAVTGSGRRSVHVKQQHHAGLVWHAQAVCDDYFDLKNCTQEGQLKQRRPVPIIRASQFFADLEYTGGKWIHRAPLNGWPGLTDLEVVSITGKVKSMANFRIRRYWNNDTDQGKRPAFPENVRSCRVTLAAPKHTLDGWSADSPGHVWWFHPSDETFFHGKNIIDNFRSLEAKEGVVEATVVSHFAHRYAKAKEGVKDRIVYHSAILVEWSHGKHCTVFELAFLNGVGGWGGRSNWQEDSTSAHPKLLKNFPAHMIAPWNSTLAELRIQDVPFKNWDEFSVYLSQHEGPKGKKDHRFFDVTKIGSAPVTLACRTQPSIATYLNNYIRHNREYHEESRNCQTFAADFYRLLTGDTHVKPFHPICQILYHHHEDWFLYDPPEGDKK</sequence>
<evidence type="ECO:0000256" key="1">
    <source>
        <dbReference type="SAM" id="MobiDB-lite"/>
    </source>
</evidence>
<reference evidence="3" key="1">
    <citation type="journal article" date="2023" name="Commun. Biol.">
        <title>Genome analysis of Parmales, the sister group of diatoms, reveals the evolutionary specialization of diatoms from phago-mixotrophs to photoautotrophs.</title>
        <authorList>
            <person name="Ban H."/>
            <person name="Sato S."/>
            <person name="Yoshikawa S."/>
            <person name="Yamada K."/>
            <person name="Nakamura Y."/>
            <person name="Ichinomiya M."/>
            <person name="Sato N."/>
            <person name="Blanc-Mathieu R."/>
            <person name="Endo H."/>
            <person name="Kuwata A."/>
            <person name="Ogata H."/>
        </authorList>
    </citation>
    <scope>NUCLEOTIDE SEQUENCE [LARGE SCALE GENOMIC DNA]</scope>
    <source>
        <strain evidence="3">NIES 3701</strain>
    </source>
</reference>
<dbReference type="OrthoDB" id="6050183at2759"/>
<protein>
    <submittedName>
        <fullName evidence="2">Uncharacterized protein</fullName>
    </submittedName>
</protein>